<evidence type="ECO:0000313" key="4">
    <source>
        <dbReference type="EMBL" id="ODV84345.1"/>
    </source>
</evidence>
<dbReference type="GO" id="GO:0032543">
    <property type="term" value="P:mitochondrial translation"/>
    <property type="evidence" value="ECO:0007669"/>
    <property type="project" value="InterPro"/>
</dbReference>
<sequence>MGLTKPAVPPLPRLRVKNAVAKQQTNPCLVVMSQMLSCWASNNEGSPACKDLEQELKACMAKSTKLPPPTKPSLNYHASRLLPKIHKKRE</sequence>
<dbReference type="PANTHER" id="PTHR28066">
    <property type="entry name" value="37S RIBOSOMAL PROTEIN MRP10, MITOCHONDRIAL"/>
    <property type="match status" value="1"/>
</dbReference>
<feature type="region of interest" description="Disordered" evidence="2">
    <location>
        <begin position="63"/>
        <end position="90"/>
    </location>
</feature>
<name>A0A1E4SXX5_9ASCO</name>
<dbReference type="InterPro" id="IPR009069">
    <property type="entry name" value="Cys_alpha_HP_mot_SF"/>
</dbReference>
<dbReference type="STRING" id="983967.A0A1E4SXX5"/>
<dbReference type="EMBL" id="KV453857">
    <property type="protein sequence ID" value="ODV84345.1"/>
    <property type="molecule type" value="Genomic_DNA"/>
</dbReference>
<dbReference type="OrthoDB" id="2210at2759"/>
<dbReference type="InterPro" id="IPR010625">
    <property type="entry name" value="CHCH"/>
</dbReference>
<dbReference type="GO" id="GO:0005763">
    <property type="term" value="C:mitochondrial small ribosomal subunit"/>
    <property type="evidence" value="ECO:0007669"/>
    <property type="project" value="TreeGrafter"/>
</dbReference>
<feature type="domain" description="CHCH" evidence="3">
    <location>
        <begin position="28"/>
        <end position="62"/>
    </location>
</feature>
<dbReference type="Proteomes" id="UP000094801">
    <property type="component" value="Unassembled WGS sequence"/>
</dbReference>
<evidence type="ECO:0000256" key="2">
    <source>
        <dbReference type="SAM" id="MobiDB-lite"/>
    </source>
</evidence>
<organism evidence="4 5">
    <name type="scientific">[Candida] arabinofermentans NRRL YB-2248</name>
    <dbReference type="NCBI Taxonomy" id="983967"/>
    <lineage>
        <taxon>Eukaryota</taxon>
        <taxon>Fungi</taxon>
        <taxon>Dikarya</taxon>
        <taxon>Ascomycota</taxon>
        <taxon>Saccharomycotina</taxon>
        <taxon>Pichiomycetes</taxon>
        <taxon>Pichiales</taxon>
        <taxon>Pichiaceae</taxon>
        <taxon>Ogataea</taxon>
        <taxon>Ogataea/Candida clade</taxon>
    </lineage>
</organism>
<keyword evidence="1" id="KW-1015">Disulfide bond</keyword>
<evidence type="ECO:0000313" key="5">
    <source>
        <dbReference type="Proteomes" id="UP000094801"/>
    </source>
</evidence>
<proteinExistence type="predicted"/>
<dbReference type="AlphaFoldDB" id="A0A1E4SXX5"/>
<dbReference type="GO" id="GO:0003735">
    <property type="term" value="F:structural constituent of ribosome"/>
    <property type="evidence" value="ECO:0007669"/>
    <property type="project" value="InterPro"/>
</dbReference>
<reference evidence="5" key="1">
    <citation type="submission" date="2016-04" db="EMBL/GenBank/DDBJ databases">
        <title>Comparative genomics of biotechnologically important yeasts.</title>
        <authorList>
            <consortium name="DOE Joint Genome Institute"/>
            <person name="Riley R."/>
            <person name="Haridas S."/>
            <person name="Wolfe K.H."/>
            <person name="Lopes M.R."/>
            <person name="Hittinger C.T."/>
            <person name="Goker M."/>
            <person name="Salamov A."/>
            <person name="Wisecaver J."/>
            <person name="Long T.M."/>
            <person name="Aerts A.L."/>
            <person name="Barry K."/>
            <person name="Choi C."/>
            <person name="Clum A."/>
            <person name="Coughlan A.Y."/>
            <person name="Deshpande S."/>
            <person name="Douglass A.P."/>
            <person name="Hanson S.J."/>
            <person name="Klenk H.-P."/>
            <person name="Labutti K."/>
            <person name="Lapidus A."/>
            <person name="Lindquist E."/>
            <person name="Lipzen A."/>
            <person name="Meier-Kolthoff J.P."/>
            <person name="Ohm R.A."/>
            <person name="Otillar R.P."/>
            <person name="Pangilinan J."/>
            <person name="Peng Y."/>
            <person name="Rokas A."/>
            <person name="Rosa C.A."/>
            <person name="Scheuner C."/>
            <person name="Sibirny A.A."/>
            <person name="Slot J.C."/>
            <person name="Stielow J.B."/>
            <person name="Sun H."/>
            <person name="Kurtzman C.P."/>
            <person name="Blackwell M."/>
            <person name="Grigoriev I.V."/>
            <person name="Jeffries T.W."/>
        </authorList>
    </citation>
    <scope>NUCLEOTIDE SEQUENCE [LARGE SCALE GENOMIC DNA]</scope>
    <source>
        <strain evidence="5">NRRL YB-2248</strain>
    </source>
</reference>
<dbReference type="PROSITE" id="PS51808">
    <property type="entry name" value="CHCH"/>
    <property type="match status" value="1"/>
</dbReference>
<dbReference type="PANTHER" id="PTHR28066:SF1">
    <property type="entry name" value="SMALL RIBOSOMAL SUBUNIT PROTEIN MS37"/>
    <property type="match status" value="1"/>
</dbReference>
<evidence type="ECO:0000256" key="1">
    <source>
        <dbReference type="ARBA" id="ARBA00023157"/>
    </source>
</evidence>
<protein>
    <recommendedName>
        <fullName evidence="3">CHCH domain-containing protein</fullName>
    </recommendedName>
</protein>
<keyword evidence="5" id="KW-1185">Reference proteome</keyword>
<accession>A0A1E4SXX5</accession>
<dbReference type="SUPFAM" id="SSF47072">
    <property type="entry name" value="Cysteine alpha-hairpin motif"/>
    <property type="match status" value="1"/>
</dbReference>
<gene>
    <name evidence="4" type="ORF">CANARDRAFT_201231</name>
</gene>
<evidence type="ECO:0000259" key="3">
    <source>
        <dbReference type="Pfam" id="PF06747"/>
    </source>
</evidence>
<dbReference type="InterPro" id="IPR017264">
    <property type="entry name" value="Ribosomal_mS37_fun"/>
</dbReference>
<dbReference type="Pfam" id="PF06747">
    <property type="entry name" value="CHCH"/>
    <property type="match status" value="1"/>
</dbReference>